<keyword evidence="2" id="KW-0269">Exonuclease</keyword>
<dbReference type="Pfam" id="PF00929">
    <property type="entry name" value="RNase_T"/>
    <property type="match status" value="1"/>
</dbReference>
<dbReference type="Gene3D" id="3.30.65.10">
    <property type="entry name" value="Bacterial Topoisomerase I, domain 1"/>
    <property type="match status" value="1"/>
</dbReference>
<dbReference type="NCBIfam" id="TIGR00573">
    <property type="entry name" value="dnaq"/>
    <property type="match status" value="1"/>
</dbReference>
<proteinExistence type="predicted"/>
<dbReference type="InterPro" id="IPR013498">
    <property type="entry name" value="Topo_IA_Znf"/>
</dbReference>
<dbReference type="InterPro" id="IPR012337">
    <property type="entry name" value="RNaseH-like_sf"/>
</dbReference>
<keyword evidence="2" id="KW-0540">Nuclease</keyword>
<keyword evidence="3" id="KW-1185">Reference proteome</keyword>
<sequence length="248" mass="27756">MLGNTKGRLLNKYVPDYVLYDLETTGISCNYDEVIEISAIRVRNGSVDEEFSSLVNPGRPIPYAASSVNHITDDMVAGSPDFAEVLQEFLDFAGDDVLVGHNINGFDMKFLYRDCERFFGQMLANDYVDTLKLSRICIPGLSHYRLGDLAEYYGFSTEGAHRALNDCRMNQQIYEELGKVLRNAGKPYAMRERAGTGARMTGNEGVVLNGEGIKICPVCGQIMKKRNGRYGEFWGCTGFPLCRHTEKI</sequence>
<dbReference type="InterPro" id="IPR013520">
    <property type="entry name" value="Ribonucl_H"/>
</dbReference>
<dbReference type="SUPFAM" id="SSF53098">
    <property type="entry name" value="Ribonuclease H-like"/>
    <property type="match status" value="1"/>
</dbReference>
<reference evidence="2 3" key="1">
    <citation type="journal article" date="2021" name="ISME Commun">
        <title>Automated analysis of genomic sequences facilitates high-throughput and comprehensive description of bacteria.</title>
        <authorList>
            <person name="Hitch T.C.A."/>
        </authorList>
    </citation>
    <scope>NUCLEOTIDE SEQUENCE [LARGE SCALE GENOMIC DNA]</scope>
    <source>
        <strain evidence="2 3">Sanger_18</strain>
    </source>
</reference>
<keyword evidence="2" id="KW-0378">Hydrolase</keyword>
<dbReference type="Pfam" id="PF01396">
    <property type="entry name" value="Zn_ribbon_Top1"/>
    <property type="match status" value="1"/>
</dbReference>
<dbReference type="RefSeq" id="WP_262574981.1">
    <property type="nucleotide sequence ID" value="NZ_JAOQKJ010000007.1"/>
</dbReference>
<dbReference type="InterPro" id="IPR006054">
    <property type="entry name" value="DnaQ"/>
</dbReference>
<feature type="domain" description="Exonuclease" evidence="1">
    <location>
        <begin position="16"/>
        <end position="183"/>
    </location>
</feature>
<gene>
    <name evidence="2" type="ORF">OCV77_10215</name>
</gene>
<dbReference type="CDD" id="cd06127">
    <property type="entry name" value="DEDDh"/>
    <property type="match status" value="1"/>
</dbReference>
<organism evidence="2 3">
    <name type="scientific">Suilimivivens aceti</name>
    <dbReference type="NCBI Taxonomy" id="2981774"/>
    <lineage>
        <taxon>Bacteria</taxon>
        <taxon>Bacillati</taxon>
        <taxon>Bacillota</taxon>
        <taxon>Clostridia</taxon>
        <taxon>Lachnospirales</taxon>
        <taxon>Lachnospiraceae</taxon>
        <taxon>Suilimivivens</taxon>
    </lineage>
</organism>
<dbReference type="Proteomes" id="UP001652432">
    <property type="component" value="Unassembled WGS sequence"/>
</dbReference>
<dbReference type="EMBL" id="JAOQKJ010000007">
    <property type="protein sequence ID" value="MCU6744867.1"/>
    <property type="molecule type" value="Genomic_DNA"/>
</dbReference>
<dbReference type="PANTHER" id="PTHR30231:SF41">
    <property type="entry name" value="DNA POLYMERASE III SUBUNIT EPSILON"/>
    <property type="match status" value="1"/>
</dbReference>
<comment type="caution">
    <text evidence="2">The sequence shown here is derived from an EMBL/GenBank/DDBJ whole genome shotgun (WGS) entry which is preliminary data.</text>
</comment>
<evidence type="ECO:0000259" key="1">
    <source>
        <dbReference type="SMART" id="SM00479"/>
    </source>
</evidence>
<dbReference type="InterPro" id="IPR036397">
    <property type="entry name" value="RNaseH_sf"/>
</dbReference>
<dbReference type="SMART" id="SM00479">
    <property type="entry name" value="EXOIII"/>
    <property type="match status" value="1"/>
</dbReference>
<protein>
    <submittedName>
        <fullName evidence="2">Exonuclease domain-containing protein</fullName>
    </submittedName>
</protein>
<name>A0ABT2T4K3_9FIRM</name>
<dbReference type="PANTHER" id="PTHR30231">
    <property type="entry name" value="DNA POLYMERASE III SUBUNIT EPSILON"/>
    <property type="match status" value="1"/>
</dbReference>
<accession>A0ABT2T4K3</accession>
<evidence type="ECO:0000313" key="3">
    <source>
        <dbReference type="Proteomes" id="UP001652432"/>
    </source>
</evidence>
<dbReference type="Gene3D" id="3.30.420.10">
    <property type="entry name" value="Ribonuclease H-like superfamily/Ribonuclease H"/>
    <property type="match status" value="1"/>
</dbReference>
<dbReference type="GO" id="GO:0004527">
    <property type="term" value="F:exonuclease activity"/>
    <property type="evidence" value="ECO:0007669"/>
    <property type="project" value="UniProtKB-KW"/>
</dbReference>
<dbReference type="SUPFAM" id="SSF57783">
    <property type="entry name" value="Zinc beta-ribbon"/>
    <property type="match status" value="1"/>
</dbReference>
<evidence type="ECO:0000313" key="2">
    <source>
        <dbReference type="EMBL" id="MCU6744867.1"/>
    </source>
</evidence>